<evidence type="ECO:0000313" key="2">
    <source>
        <dbReference type="EMBL" id="CAH1242359.1"/>
    </source>
</evidence>
<dbReference type="OrthoDB" id="5798249at2759"/>
<dbReference type="Proteomes" id="UP000838412">
    <property type="component" value="Chromosome 12"/>
</dbReference>
<dbReference type="EMBL" id="OV696697">
    <property type="protein sequence ID" value="CAH1242359.1"/>
    <property type="molecule type" value="Genomic_DNA"/>
</dbReference>
<sequence>MGDRFDPDNIIAYNFQPRWSDSASAATEESGAAAGAREAVAPPADPNLLDAQSVAEWDGVDSETEGWRLDQFTWCRCRNCQQMTTVRECVCCHDLTEAENLGVNGDINCLLSHPTFNNVIINEDALRFALIARWDLVRERAREPYENRTYRLQAYRQVTYWLHGRLGKRVRRVIPSCVVWAVREAYPEDSGQYTGFLEGDEFVTDYQYY</sequence>
<dbReference type="PANTHER" id="PTHR36981:SF9">
    <property type="entry name" value="NANOR-RELATED"/>
    <property type="match status" value="1"/>
</dbReference>
<evidence type="ECO:0000259" key="1">
    <source>
        <dbReference type="Pfam" id="PF20478"/>
    </source>
</evidence>
<evidence type="ECO:0000313" key="3">
    <source>
        <dbReference type="Proteomes" id="UP000838412"/>
    </source>
</evidence>
<organism evidence="2 3">
    <name type="scientific">Branchiostoma lanceolatum</name>
    <name type="common">Common lancelet</name>
    <name type="synonym">Amphioxus lanceolatum</name>
    <dbReference type="NCBI Taxonomy" id="7740"/>
    <lineage>
        <taxon>Eukaryota</taxon>
        <taxon>Metazoa</taxon>
        <taxon>Chordata</taxon>
        <taxon>Cephalochordata</taxon>
        <taxon>Leptocardii</taxon>
        <taxon>Amphioxiformes</taxon>
        <taxon>Branchiostomatidae</taxon>
        <taxon>Branchiostoma</taxon>
    </lineage>
</organism>
<dbReference type="PANTHER" id="PTHR36981">
    <property type="entry name" value="ZGC:195170"/>
    <property type="match status" value="1"/>
</dbReference>
<reference evidence="2" key="1">
    <citation type="submission" date="2022-01" db="EMBL/GenBank/DDBJ databases">
        <authorList>
            <person name="Braso-Vives M."/>
        </authorList>
    </citation>
    <scope>NUCLEOTIDE SEQUENCE</scope>
</reference>
<dbReference type="InterPro" id="IPR046815">
    <property type="entry name" value="P2RX7_C"/>
</dbReference>
<proteinExistence type="predicted"/>
<accession>A0A8J9YVE2</accession>
<feature type="domain" description="P2X purinoreceptor 7 intracellular" evidence="1">
    <location>
        <begin position="67"/>
        <end position="196"/>
    </location>
</feature>
<dbReference type="AlphaFoldDB" id="A0A8J9YVE2"/>
<gene>
    <name evidence="2" type="primary">P2RX7</name>
    <name evidence="2" type="ORF">BLAG_LOCUS5657</name>
</gene>
<protein>
    <submittedName>
        <fullName evidence="2">P2RX7 protein</fullName>
    </submittedName>
</protein>
<dbReference type="Pfam" id="PF20478">
    <property type="entry name" value="P2RX7_C"/>
    <property type="match status" value="1"/>
</dbReference>
<name>A0A8J9YVE2_BRALA</name>
<keyword evidence="3" id="KW-1185">Reference proteome</keyword>